<keyword evidence="2" id="KW-1185">Reference proteome</keyword>
<name>A0ACD5BDM3_9PSEU</name>
<gene>
    <name evidence="1" type="ORF">LCL61_18370</name>
</gene>
<dbReference type="EMBL" id="CP150484">
    <property type="protein sequence ID" value="WYW17517.1"/>
    <property type="molecule type" value="Genomic_DNA"/>
</dbReference>
<organism evidence="1 2">
    <name type="scientific">Amycolatopsis coloradensis</name>
    <dbReference type="NCBI Taxonomy" id="76021"/>
    <lineage>
        <taxon>Bacteria</taxon>
        <taxon>Bacillati</taxon>
        <taxon>Actinomycetota</taxon>
        <taxon>Actinomycetes</taxon>
        <taxon>Pseudonocardiales</taxon>
        <taxon>Pseudonocardiaceae</taxon>
        <taxon>Amycolatopsis</taxon>
    </lineage>
</organism>
<evidence type="ECO:0000313" key="2">
    <source>
        <dbReference type="Proteomes" id="UP001456344"/>
    </source>
</evidence>
<protein>
    <submittedName>
        <fullName evidence="1">Uncharacterized protein</fullName>
    </submittedName>
</protein>
<evidence type="ECO:0000313" key="1">
    <source>
        <dbReference type="EMBL" id="WYW17517.1"/>
    </source>
</evidence>
<dbReference type="Proteomes" id="UP001456344">
    <property type="component" value="Chromosome"/>
</dbReference>
<sequence length="152" mass="16644">MSTKFDAEAIATAGKNIGQLMDDMSAFEALKQNWPNAGKFKLAVWLERVVDDRRNAVVAHAEHLKIAFEEMETKLKDIAERFKNTDGQNAEEIKKVMAGLEGAVVQAVGAYDTNTENQQHNYTADPVGTGPNANKPTDGDGYNDNLNDTVTT</sequence>
<accession>A0ACD5BDM3</accession>
<reference evidence="1" key="1">
    <citation type="submission" date="2023-10" db="EMBL/GenBank/DDBJ databases">
        <title>Whole genome sequencing of actinobacterial strain Amycolatopsis sp. (BCA-696) identifies the underlying plant growth-promoting genes.</title>
        <authorList>
            <person name="Gandham P."/>
            <person name="Vadla N."/>
            <person name="Saji A."/>
            <person name="Srinivas V."/>
            <person name="Ruperao P."/>
            <person name="Selvanayagam S."/>
            <person name="Saxena R.K."/>
            <person name="Rathore A."/>
            <person name="Gopalakrishnan S."/>
            <person name="Thakur V."/>
        </authorList>
    </citation>
    <scope>NUCLEOTIDE SEQUENCE</scope>
    <source>
        <strain evidence="1">BCA-696</strain>
    </source>
</reference>
<proteinExistence type="predicted"/>